<evidence type="ECO:0000256" key="6">
    <source>
        <dbReference type="ARBA" id="ARBA00023242"/>
    </source>
</evidence>
<evidence type="ECO:0000256" key="10">
    <source>
        <dbReference type="SAM" id="MobiDB-lite"/>
    </source>
</evidence>
<dbReference type="PANTHER" id="PTHR13457:SF1">
    <property type="entry name" value="HEAT REPEAT-CONTAINING PROTEIN 1"/>
    <property type="match status" value="1"/>
</dbReference>
<comment type="subcellular location">
    <subcellularLocation>
        <location evidence="1 9">Nucleus</location>
        <location evidence="1 9">Nucleolus</location>
    </subcellularLocation>
</comment>
<dbReference type="InterPro" id="IPR011989">
    <property type="entry name" value="ARM-like"/>
</dbReference>
<dbReference type="SMART" id="SM01036">
    <property type="entry name" value="BP28CT"/>
    <property type="match status" value="1"/>
</dbReference>
<proteinExistence type="inferred from homology"/>
<dbReference type="Proteomes" id="UP001497600">
    <property type="component" value="Chromosome E"/>
</dbReference>
<reference evidence="12 13" key="1">
    <citation type="submission" date="2024-01" db="EMBL/GenBank/DDBJ databases">
        <authorList>
            <consortium name="Genoscope - CEA"/>
            <person name="William W."/>
        </authorList>
    </citation>
    <scope>NUCLEOTIDE SEQUENCE [LARGE SCALE GENOMIC DNA]</scope>
    <source>
        <strain evidence="12 13">29B2s-10</strain>
    </source>
</reference>
<keyword evidence="6 9" id="KW-0539">Nucleus</keyword>
<dbReference type="InterPro" id="IPR012954">
    <property type="entry name" value="BP28_C_dom"/>
</dbReference>
<evidence type="ECO:0000256" key="5">
    <source>
        <dbReference type="ARBA" id="ARBA00022552"/>
    </source>
</evidence>
<dbReference type="PANTHER" id="PTHR13457">
    <property type="entry name" value="BAP28"/>
    <property type="match status" value="1"/>
</dbReference>
<dbReference type="Gene3D" id="1.25.10.10">
    <property type="entry name" value="Leucine-rich Repeat Variant"/>
    <property type="match status" value="2"/>
</dbReference>
<evidence type="ECO:0000256" key="9">
    <source>
        <dbReference type="RuleBase" id="RU367065"/>
    </source>
</evidence>
<dbReference type="EMBL" id="OZ004257">
    <property type="protein sequence ID" value="CAK7908886.1"/>
    <property type="molecule type" value="Genomic_DNA"/>
</dbReference>
<evidence type="ECO:0000256" key="7">
    <source>
        <dbReference type="ARBA" id="ARBA00023274"/>
    </source>
</evidence>
<evidence type="ECO:0000313" key="13">
    <source>
        <dbReference type="Proteomes" id="UP001497600"/>
    </source>
</evidence>
<gene>
    <name evidence="12" type="primary">UTP10</name>
    <name evidence="12" type="ORF">CAAN4_E12266</name>
</gene>
<dbReference type="InterPro" id="IPR021133">
    <property type="entry name" value="HEAT_type_2"/>
</dbReference>
<name>A0ABP0EDA3_9ASCO</name>
<dbReference type="InterPro" id="IPR056473">
    <property type="entry name" value="HEAT_Utp10/HEAT1"/>
</dbReference>
<keyword evidence="4 9" id="KW-0690">Ribosome biogenesis</keyword>
<evidence type="ECO:0000256" key="3">
    <source>
        <dbReference type="ARBA" id="ARBA00015399"/>
    </source>
</evidence>
<organism evidence="12 13">
    <name type="scientific">[Candida] anglica</name>
    <dbReference type="NCBI Taxonomy" id="148631"/>
    <lineage>
        <taxon>Eukaryota</taxon>
        <taxon>Fungi</taxon>
        <taxon>Dikarya</taxon>
        <taxon>Ascomycota</taxon>
        <taxon>Saccharomycotina</taxon>
        <taxon>Pichiomycetes</taxon>
        <taxon>Debaryomycetaceae</taxon>
        <taxon>Kurtzmaniella</taxon>
    </lineage>
</organism>
<dbReference type="InterPro" id="IPR040191">
    <property type="entry name" value="UTP10"/>
</dbReference>
<dbReference type="Pfam" id="PF08146">
    <property type="entry name" value="BP28CT"/>
    <property type="match status" value="1"/>
</dbReference>
<dbReference type="Pfam" id="PF12397">
    <property type="entry name" value="U3snoRNP10"/>
    <property type="match status" value="1"/>
</dbReference>
<protein>
    <recommendedName>
        <fullName evidence="3 9">U3 small nucleolar RNA-associated protein 10</fullName>
    </recommendedName>
</protein>
<feature type="repeat" description="HEAT" evidence="8">
    <location>
        <begin position="1794"/>
        <end position="1832"/>
    </location>
</feature>
<comment type="subunit">
    <text evidence="9">Component of the ribosomal small subunit (SSU) processome.</text>
</comment>
<accession>A0ABP0EDA3</accession>
<sequence length="1834" mass="205154">MSSLSSQLKAISSKTASVALDRKSRSKIHSKSLIYDPKTAAAQDYDYIYSVCLEGFEDLCALDNRFYKFKSTLFSETSINLDRNVQSADVIDVLNKNIHAFLALIGPYYLLTPAIKAVEWLVRRFHANIHNAEDLLLTSLPFYSHPIFVKMMNVVPKQNVPKIFEWCVGYKDLLKSPTSASLIKTFSDPAFFKYYSMYLVEQLEHGVAFKEQLVLFLANSVQVIASRSRDPASLSDVFLPVVLEVISELLKARNDTQYSVGVQHDAKLTAYSIISVLKSVVPMSPELIVGLTQTILSDKLTIQPNLKRQTVIVLGQLWAHIDINAIMATTPFKSLPVQVLLQDNLAAQLKDDGYKISTLIEAYFLTTKSFEVFPLVDVNSSKDTYERIVRAVLEASSERDILEASRPQLVSIFEQLLKLDGDVFSSTLDNFKKGFRISDLEMMLMCTLGEHGDNEADIEDKESDDAEEIEEPIEEDSLTVLQSLQKDQTPTFLTSSTSSFQQLTLALIRLLSPAASSPAAQRQLLAKFSKTVFVSPEASISFFLRVAVTAAVPYSVRLLSLRFIKRRLRELTGQNVDFYLLTPLLVLGLYEKEKYIRAAFVELIKVVHANSVRLASVKGKHGLFMEDTIYASTEASNRSIIAPADGLKLLELLTKDSPLENVVVDRAQLAPFVGETLFKAQKPGQKKFGQLLVKTFLFNQWAGLKLPISFKSLAWELSSKLNESTAFESDISSYFASRQSLIESAKEAKLDFDNVIEPSIVALVGSSNVEWLLTGLGNSEAANLQTLCNEQLLEVFTNFKTDSKLRLTTKLIDLLISDETPAVDPMDTLQSLTFDHDLMLSVLKNVQISTSIPEQGVPKRRRRSSSSTRSAMARDDINNMASVLLKKLTIVLDLLETNLKRDEGVQIAQPDLLQSLFKSLTDLDYLGNDGNLPVLYAQETLASCMSRAIIQMKNGGNHTSFDSNSIRADLIVNSIRSSQSPQVQNRLLLVIAELASLAPEIILHSVMPIFTFMGAHTIRQDDEFSNSVLQQTISKVIPAIAANGSTSMSNEIEFLLTSFAAAFQHIPRHRRVKLFTTLTKTLGHDNSLHIILFLMAQQYASNAAKLKSHECRAVVEFATAVLKQFEADEQLQAVQQFYGLWSLIPDQPLESGSDQFNDLSGRSIFGAAILALPKSGLLTLKADLLQFIDVVLGNQQDRDQPQLADSLSNLKMKIALVLLEKNNGDSHAMVLQPFREAVSFVLSSLEAYTSSKDEVEVILSNLYKLLTDLLDLLPLNFFIESIIEPINDSKSLSPLSIKIARNLCILAGRKIETELNSNNIDEDVTIAVLNHLLPVLVENIDKNSDIALQQALLDTFASIVNKFGTASTQLTIPANAKLVVDALKTVTSEHCLLNNSTEVIISSINVITSIVNILGVKVIGFFPKIVPPVLKIWESTVVQEEDDDVSNDAAQLLQTAILVLFSCFVKKMPAFMTTNLEAVLLTILTSDLVDNTIRSNLLHVIVEHMDRSQVLKSLCNVWWNKKFYTNDNVGNLGLFLNTMQLTVEQIEKKTAASQATLFIKWLVQAFEFRDYIEHDADDKFDNNTVRRLESSFHTVAITYAMKLNDKTFRPLFASLVRWAVSGEGAAASSTEQSRLLAFFKFFNKLQEQLKSIITSYFTYLIDPVAGLLQKFSEGKLDNINLRRVILNSLTTSFKYDQDDYWSQQSRFETICEPLLQQLYNIEDSIGKYVVKAIASFTVNVSSDEYNEKLVHGMIQYISNENDRVSSQSKIWGIRVLKAIFQKMGEQWLSYLPTLIPYIAELLEDDDEAVELEVRKGLVRVIENVLGEPLDRYLD</sequence>
<dbReference type="PROSITE" id="PS50077">
    <property type="entry name" value="HEAT_REPEAT"/>
    <property type="match status" value="1"/>
</dbReference>
<dbReference type="InterPro" id="IPR022125">
    <property type="entry name" value="U3snoRNP10_N"/>
</dbReference>
<keyword evidence="13" id="KW-1185">Reference proteome</keyword>
<comment type="function">
    <text evidence="9">Involved in nucleolar processing of pre-18S ribosomal RNA.</text>
</comment>
<comment type="similarity">
    <text evidence="2 9">Belongs to the HEATR1/UTP10 family.</text>
</comment>
<dbReference type="InterPro" id="IPR016024">
    <property type="entry name" value="ARM-type_fold"/>
</dbReference>
<evidence type="ECO:0000313" key="12">
    <source>
        <dbReference type="EMBL" id="CAK7908886.1"/>
    </source>
</evidence>
<feature type="region of interest" description="Disordered" evidence="10">
    <location>
        <begin position="853"/>
        <end position="872"/>
    </location>
</feature>
<feature type="domain" description="BP28 C-terminal" evidence="11">
    <location>
        <begin position="1548"/>
        <end position="1700"/>
    </location>
</feature>
<evidence type="ECO:0000256" key="8">
    <source>
        <dbReference type="PROSITE-ProRule" id="PRU00103"/>
    </source>
</evidence>
<evidence type="ECO:0000256" key="2">
    <source>
        <dbReference type="ARBA" id="ARBA00010559"/>
    </source>
</evidence>
<evidence type="ECO:0000256" key="4">
    <source>
        <dbReference type="ARBA" id="ARBA00022517"/>
    </source>
</evidence>
<evidence type="ECO:0000256" key="1">
    <source>
        <dbReference type="ARBA" id="ARBA00004604"/>
    </source>
</evidence>
<evidence type="ECO:0000259" key="11">
    <source>
        <dbReference type="SMART" id="SM01036"/>
    </source>
</evidence>
<dbReference type="Pfam" id="PF23243">
    <property type="entry name" value="HEAT_HEATR1"/>
    <property type="match status" value="1"/>
</dbReference>
<keyword evidence="7 9" id="KW-0687">Ribonucleoprotein</keyword>
<keyword evidence="5 9" id="KW-0698">rRNA processing</keyword>
<dbReference type="SUPFAM" id="SSF48371">
    <property type="entry name" value="ARM repeat"/>
    <property type="match status" value="1"/>
</dbReference>